<dbReference type="RefSeq" id="YP_010113346.1">
    <property type="nucleotide sequence ID" value="NC_055902.1"/>
</dbReference>
<evidence type="ECO:0000313" key="2">
    <source>
        <dbReference type="Proteomes" id="UP000594129"/>
    </source>
</evidence>
<accession>A0A7M1RTV6</accession>
<keyword evidence="2" id="KW-1185">Reference proteome</keyword>
<protein>
    <recommendedName>
        <fullName evidence="3">DUF3310 domain-containing protein</fullName>
    </recommendedName>
</protein>
<dbReference type="InterPro" id="IPR021739">
    <property type="entry name" value="SaV-like"/>
</dbReference>
<dbReference type="Pfam" id="PF11753">
    <property type="entry name" value="DUF3310"/>
    <property type="match status" value="1"/>
</dbReference>
<reference evidence="1 2" key="1">
    <citation type="submission" date="2020-07" db="EMBL/GenBank/DDBJ databases">
        <title>Taxonomic proposal: Crassvirales, a new order of highly abundant and diverse bacterial viruses.</title>
        <authorList>
            <person name="Shkoporov A.N."/>
            <person name="Stockdale S.R."/>
            <person name="Guerin E."/>
            <person name="Ross R.P."/>
            <person name="Hill C."/>
        </authorList>
    </citation>
    <scope>NUCLEOTIDE SEQUENCE [LARGE SCALE GENOMIC DNA]</scope>
</reference>
<proteinExistence type="predicted"/>
<dbReference type="KEGG" id="vg:65131865"/>
<organism evidence="1 2">
    <name type="scientific">uncultured phage cr131_1</name>
    <dbReference type="NCBI Taxonomy" id="2772093"/>
    <lineage>
        <taxon>Viruses</taxon>
        <taxon>Duplodnaviria</taxon>
        <taxon>Heunggongvirae</taxon>
        <taxon>Uroviricota</taxon>
        <taxon>Caudoviricetes</taxon>
        <taxon>Crassvirales</taxon>
        <taxon>Suoliviridae</taxon>
        <taxon>Oafivirinae</taxon>
        <taxon>Cacepaovirus</taxon>
        <taxon>Cacepaovirus simiae</taxon>
    </lineage>
</organism>
<evidence type="ECO:0000313" key="1">
    <source>
        <dbReference type="EMBL" id="QOR57706.1"/>
    </source>
</evidence>
<dbReference type="GeneID" id="65131865"/>
<dbReference type="EMBL" id="MT774409">
    <property type="protein sequence ID" value="QOR57706.1"/>
    <property type="molecule type" value="Genomic_DNA"/>
</dbReference>
<dbReference type="Proteomes" id="UP000594129">
    <property type="component" value="Segment"/>
</dbReference>
<sequence length="93" mass="11104">MYVRGYRKRKEMQEKEDKVNHPSHYSYLKKLVGIEVIDITRHMDFDLGNAIKYILRAGHKTEEGYDDKAKTIEDLKKAVWYINDKIKTLENDN</sequence>
<name>A0A7M1RTV6_9CAUD</name>
<evidence type="ECO:0008006" key="3">
    <source>
        <dbReference type="Google" id="ProtNLM"/>
    </source>
</evidence>